<dbReference type="STRING" id="1859457.BET10_09365"/>
<reference evidence="1 2" key="1">
    <citation type="submission" date="2016-09" db="EMBL/GenBank/DDBJ databases">
        <title>Pseudoalteromonas amylolytica sp. nov., isolated from the surface seawater.</title>
        <authorList>
            <person name="Wu Y.-H."/>
            <person name="Cheng H."/>
            <person name="Jin X.-B."/>
            <person name="Wang C.-S."/>
            <person name="Xu X.-W."/>
        </authorList>
    </citation>
    <scope>NUCLEOTIDE SEQUENCE [LARGE SCALE GENOMIC DNA]</scope>
    <source>
        <strain evidence="1 2">JW1</strain>
    </source>
</reference>
<evidence type="ECO:0000313" key="2">
    <source>
        <dbReference type="Proteomes" id="UP000179786"/>
    </source>
</evidence>
<gene>
    <name evidence="1" type="ORF">BET10_09365</name>
</gene>
<dbReference type="EMBL" id="MKJU01000025">
    <property type="protein sequence ID" value="OHU91066.1"/>
    <property type="molecule type" value="Genomic_DNA"/>
</dbReference>
<sequence length="267" mass="29460">MRFLLIFITLAFSFGCSLTPEMAPKLDVPPKPILSKEIYQLSYSTELDSARIKSVQLPAHPIEKANSVRIVADKVAMTDTLKSHIERALKKHGLTIVTSNKADYILNIHQLDLTFGPNKTYVLNVPKASHALYQLVTQKAPSYQCSNIIASVSMRLTHIASSDVVWFAKSSIDSASFQGIPLQFSYTKEQKITNENDILSFIVSQNTEQARIARSSTPVEVPKYIVEDLIGEPQKVAGACTETEVSALSSAMHQQLAAVLIDKINVL</sequence>
<keyword evidence="2" id="KW-1185">Reference proteome</keyword>
<comment type="caution">
    <text evidence="1">The sequence shown here is derived from an EMBL/GenBank/DDBJ whole genome shotgun (WGS) entry which is preliminary data.</text>
</comment>
<name>A0A1S1MZ52_9GAMM</name>
<dbReference type="Proteomes" id="UP000179786">
    <property type="component" value="Unassembled WGS sequence"/>
</dbReference>
<protein>
    <submittedName>
        <fullName evidence="1">Uncharacterized protein</fullName>
    </submittedName>
</protein>
<evidence type="ECO:0000313" key="1">
    <source>
        <dbReference type="EMBL" id="OHU91066.1"/>
    </source>
</evidence>
<dbReference type="AlphaFoldDB" id="A0A1S1MZ52"/>
<proteinExistence type="predicted"/>
<organism evidence="1 2">
    <name type="scientific">Pseudoalteromonas amylolytica</name>
    <dbReference type="NCBI Taxonomy" id="1859457"/>
    <lineage>
        <taxon>Bacteria</taxon>
        <taxon>Pseudomonadati</taxon>
        <taxon>Pseudomonadota</taxon>
        <taxon>Gammaproteobacteria</taxon>
        <taxon>Alteromonadales</taxon>
        <taxon>Pseudoalteromonadaceae</taxon>
        <taxon>Pseudoalteromonas</taxon>
    </lineage>
</organism>
<dbReference type="PROSITE" id="PS51257">
    <property type="entry name" value="PROKAR_LIPOPROTEIN"/>
    <property type="match status" value="1"/>
</dbReference>
<accession>A0A1S1MZ52</accession>
<dbReference type="OrthoDB" id="6313956at2"/>
<dbReference type="RefSeq" id="WP_070984605.1">
    <property type="nucleotide sequence ID" value="NZ_MKJU01000025.1"/>
</dbReference>